<reference evidence="1 2" key="1">
    <citation type="submission" date="2020-10" db="EMBL/GenBank/DDBJ databases">
        <authorList>
            <person name="Kazantseva O.A."/>
            <person name="Piligrimova E.G."/>
            <person name="Shadrin A.M."/>
        </authorList>
    </citation>
    <scope>NUCLEOTIDE SEQUENCE [LARGE SCALE GENOMIC DNA]</scope>
</reference>
<accession>A0A7U3RXS9</accession>
<dbReference type="EMBL" id="MW084976">
    <property type="protein sequence ID" value="QOV08435.1"/>
    <property type="molecule type" value="Genomic_DNA"/>
</dbReference>
<keyword evidence="2" id="KW-1185">Reference proteome</keyword>
<evidence type="ECO:0000313" key="1">
    <source>
        <dbReference type="EMBL" id="QOV08435.1"/>
    </source>
</evidence>
<evidence type="ECO:0000313" key="2">
    <source>
        <dbReference type="Proteomes" id="UP000594029"/>
    </source>
</evidence>
<dbReference type="Proteomes" id="UP000594029">
    <property type="component" value="Segment"/>
</dbReference>
<proteinExistence type="predicted"/>
<sequence length="57" mass="6622">MNKEWVKQFEGKTIKEIKVTGYEVTITFEETNDVLYVEGEHEYVGVEIGMHSNSKLN</sequence>
<gene>
    <name evidence="1" type="ORF">Kirov_236</name>
</gene>
<organism evidence="1 2">
    <name type="scientific">Bacillus phage Kirov</name>
    <dbReference type="NCBI Taxonomy" id="2783539"/>
    <lineage>
        <taxon>Viruses</taxon>
        <taxon>Duplodnaviria</taxon>
        <taxon>Heunggongvirae</taxon>
        <taxon>Uroviricota</taxon>
        <taxon>Caudoviricetes</taxon>
        <taxon>Andregratiavirinae</taxon>
        <taxon>Kirovvirus</taxon>
        <taxon>Kirovvirus kirov</taxon>
    </lineage>
</organism>
<protein>
    <submittedName>
        <fullName evidence="1">Uncharacterized protein</fullName>
    </submittedName>
</protein>
<name>A0A7U3RXS9_9CAUD</name>